<feature type="transmembrane region" description="Helical" evidence="1">
    <location>
        <begin position="97"/>
        <end position="117"/>
    </location>
</feature>
<gene>
    <name evidence="2" type="ORF">FHR90_000737</name>
</gene>
<dbReference type="PANTHER" id="PTHR30199">
    <property type="entry name" value="MFS FAMILY TRANSPORTER, PREDICTED SUBSTRATE BENZOATE"/>
    <property type="match status" value="1"/>
</dbReference>
<feature type="transmembrane region" description="Helical" evidence="1">
    <location>
        <begin position="48"/>
        <end position="69"/>
    </location>
</feature>
<name>A0A839UX21_9PROT</name>
<dbReference type="Proteomes" id="UP000557688">
    <property type="component" value="Unassembled WGS sequence"/>
</dbReference>
<feature type="transmembrane region" description="Helical" evidence="1">
    <location>
        <begin position="129"/>
        <end position="148"/>
    </location>
</feature>
<dbReference type="InterPro" id="IPR004711">
    <property type="entry name" value="Benzoate_Transporter"/>
</dbReference>
<evidence type="ECO:0000256" key="1">
    <source>
        <dbReference type="SAM" id="Phobius"/>
    </source>
</evidence>
<sequence>MTATATPPASVDLHAPVVAGVLAALVGFTATFAIILQGLAAVGADASTAAGALLVLCLVQGALAVGLGLRSRKPITMAWSTPGAALLIGAGTQGADFGIAVAAFALTAVLIVATGLARPLGRAVAAIPMPLANAMLAGILAGICLAPAQAVVRFPLQAIPPILAWLVALRLARRYAVVIALAMLVAVLCLVPPVTGAAAPASLPVLTWPHLVMPHWNTAAVLGLAVPLYLVTMASQNLPGLAVMRANGYEIDPGRSFVATGLGSVVTALFGGIPVNLAALTAALCAGPEAGADASRRWIASVVSGVVYIALGLGAGLAARLLLVAPPLLIEAIAGLALLPALAAALTGAMAEEASRLPALVTLLVVLSGITVAGIGAPLWGLLAGGAVMVVLSAGTRTRTAR</sequence>
<protein>
    <submittedName>
        <fullName evidence="2">Benzoate membrane transport protein</fullName>
    </submittedName>
</protein>
<feature type="transmembrane region" description="Helical" evidence="1">
    <location>
        <begin position="17"/>
        <end position="36"/>
    </location>
</feature>
<organism evidence="2 3">
    <name type="scientific">Endobacter medicaginis</name>
    <dbReference type="NCBI Taxonomy" id="1181271"/>
    <lineage>
        <taxon>Bacteria</taxon>
        <taxon>Pseudomonadati</taxon>
        <taxon>Pseudomonadota</taxon>
        <taxon>Alphaproteobacteria</taxon>
        <taxon>Acetobacterales</taxon>
        <taxon>Acetobacteraceae</taxon>
        <taxon>Endobacter</taxon>
    </lineage>
</organism>
<dbReference type="AlphaFoldDB" id="A0A839UX21"/>
<dbReference type="RefSeq" id="WP_183274765.1">
    <property type="nucleotide sequence ID" value="NZ_JACHXV010000002.1"/>
</dbReference>
<dbReference type="GO" id="GO:0042925">
    <property type="term" value="F:benzoate transmembrane transporter activity"/>
    <property type="evidence" value="ECO:0007669"/>
    <property type="project" value="InterPro"/>
</dbReference>
<dbReference type="EMBL" id="JACHXV010000002">
    <property type="protein sequence ID" value="MBB3172923.1"/>
    <property type="molecule type" value="Genomic_DNA"/>
</dbReference>
<dbReference type="NCBIfam" id="TIGR00843">
    <property type="entry name" value="benE"/>
    <property type="match status" value="1"/>
</dbReference>
<feature type="transmembrane region" description="Helical" evidence="1">
    <location>
        <begin position="328"/>
        <end position="351"/>
    </location>
</feature>
<feature type="transmembrane region" description="Helical" evidence="1">
    <location>
        <begin position="363"/>
        <end position="392"/>
    </location>
</feature>
<evidence type="ECO:0000313" key="2">
    <source>
        <dbReference type="EMBL" id="MBB3172923.1"/>
    </source>
</evidence>
<feature type="transmembrane region" description="Helical" evidence="1">
    <location>
        <begin position="179"/>
        <end position="199"/>
    </location>
</feature>
<dbReference type="PANTHER" id="PTHR30199:SF0">
    <property type="entry name" value="INNER MEMBRANE PROTEIN YDCO"/>
    <property type="match status" value="1"/>
</dbReference>
<comment type="caution">
    <text evidence="2">The sequence shown here is derived from an EMBL/GenBank/DDBJ whole genome shotgun (WGS) entry which is preliminary data.</text>
</comment>
<keyword evidence="1" id="KW-0472">Membrane</keyword>
<proteinExistence type="predicted"/>
<dbReference type="Pfam" id="PF03594">
    <property type="entry name" value="BenE"/>
    <property type="match status" value="1"/>
</dbReference>
<reference evidence="2 3" key="1">
    <citation type="submission" date="2020-08" db="EMBL/GenBank/DDBJ databases">
        <title>Genomic Encyclopedia of Type Strains, Phase III (KMG-III): the genomes of soil and plant-associated and newly described type strains.</title>
        <authorList>
            <person name="Whitman W."/>
        </authorList>
    </citation>
    <scope>NUCLEOTIDE SEQUENCE [LARGE SCALE GENOMIC DNA]</scope>
    <source>
        <strain evidence="2 3">CECT 8088</strain>
    </source>
</reference>
<dbReference type="GO" id="GO:0005886">
    <property type="term" value="C:plasma membrane"/>
    <property type="evidence" value="ECO:0007669"/>
    <property type="project" value="TreeGrafter"/>
</dbReference>
<accession>A0A839UX21</accession>
<feature type="transmembrane region" description="Helical" evidence="1">
    <location>
        <begin position="256"/>
        <end position="278"/>
    </location>
</feature>
<keyword evidence="3" id="KW-1185">Reference proteome</keyword>
<feature type="transmembrane region" description="Helical" evidence="1">
    <location>
        <begin position="219"/>
        <end position="244"/>
    </location>
</feature>
<evidence type="ECO:0000313" key="3">
    <source>
        <dbReference type="Proteomes" id="UP000557688"/>
    </source>
</evidence>
<feature type="transmembrane region" description="Helical" evidence="1">
    <location>
        <begin position="298"/>
        <end position="321"/>
    </location>
</feature>
<keyword evidence="1" id="KW-1133">Transmembrane helix</keyword>
<keyword evidence="1" id="KW-0812">Transmembrane</keyword>